<feature type="region of interest" description="Disordered" evidence="1">
    <location>
        <begin position="147"/>
        <end position="175"/>
    </location>
</feature>
<dbReference type="Proteomes" id="UP000466024">
    <property type="component" value="Unassembled WGS sequence"/>
</dbReference>
<dbReference type="SUPFAM" id="SSF50156">
    <property type="entry name" value="PDZ domain-like"/>
    <property type="match status" value="1"/>
</dbReference>
<name>A0A640WHT0_9GAMM</name>
<sequence length="292" mass="32083">MRPVLSSAADRLRPYGHWLLWCVVVWLAARVLAGGAQLIWDFNHPSHPMAYQTYTPPSAALPIVADGSWHRTTADQDQSDLPRTQLPLHIVGVLRGIPLSRSVIVLETPQGPEVAMRGDALLDEVDLIDITAQGLVLNNRRRHELLPWPSDEPTTTPNAVTKAEPTPSSGHPTGGIPIERARWPEQALRAQFGDDYRNQLLAQPTRLLPQIQTIPITHGGTLSGYRLRPGRDGTLFEALPFHSGDVITAIAGHAVNALSLDQLRAAFEDTSEVRVQLQRDGQPVMLVLELSP</sequence>
<dbReference type="InterPro" id="IPR036034">
    <property type="entry name" value="PDZ_sf"/>
</dbReference>
<dbReference type="AlphaFoldDB" id="A0A640WHT0"/>
<evidence type="ECO:0000313" key="3">
    <source>
        <dbReference type="Proteomes" id="UP000466024"/>
    </source>
</evidence>
<dbReference type="RefSeq" id="WP_149434504.1">
    <property type="nucleotide sequence ID" value="NZ_VTPX01000002.1"/>
</dbReference>
<dbReference type="EMBL" id="VTPX01000002">
    <property type="protein sequence ID" value="KAA0019912.1"/>
    <property type="molecule type" value="Genomic_DNA"/>
</dbReference>
<protein>
    <recommendedName>
        <fullName evidence="4">Type II secretion system protein GspC</fullName>
    </recommendedName>
</protein>
<dbReference type="Gene3D" id="2.30.42.10">
    <property type="match status" value="1"/>
</dbReference>
<comment type="caution">
    <text evidence="2">The sequence shown here is derived from an EMBL/GenBank/DDBJ whole genome shotgun (WGS) entry which is preliminary data.</text>
</comment>
<evidence type="ECO:0000256" key="1">
    <source>
        <dbReference type="SAM" id="MobiDB-lite"/>
    </source>
</evidence>
<evidence type="ECO:0000313" key="2">
    <source>
        <dbReference type="EMBL" id="KAA0019912.1"/>
    </source>
</evidence>
<accession>A0A640WHT0</accession>
<gene>
    <name evidence="2" type="ORF">F0A16_06255</name>
</gene>
<organism evidence="2 3">
    <name type="scientific">Salinicola corii</name>
    <dbReference type="NCBI Taxonomy" id="2606937"/>
    <lineage>
        <taxon>Bacteria</taxon>
        <taxon>Pseudomonadati</taxon>
        <taxon>Pseudomonadota</taxon>
        <taxon>Gammaproteobacteria</taxon>
        <taxon>Oceanospirillales</taxon>
        <taxon>Halomonadaceae</taxon>
        <taxon>Salinicola</taxon>
    </lineage>
</organism>
<evidence type="ECO:0008006" key="4">
    <source>
        <dbReference type="Google" id="ProtNLM"/>
    </source>
</evidence>
<reference evidence="2 3" key="1">
    <citation type="submission" date="2019-08" db="EMBL/GenBank/DDBJ databases">
        <title>Bioinformatics analysis of the strain L3 and L5.</title>
        <authorList>
            <person name="Li X."/>
        </authorList>
    </citation>
    <scope>NUCLEOTIDE SEQUENCE [LARGE SCALE GENOMIC DNA]</scope>
    <source>
        <strain evidence="2 3">L3</strain>
    </source>
</reference>
<proteinExistence type="predicted"/>
<keyword evidence="3" id="KW-1185">Reference proteome</keyword>